<protein>
    <submittedName>
        <fullName evidence="1">Uncharacterized protein</fullName>
    </submittedName>
</protein>
<evidence type="ECO:0000313" key="1">
    <source>
        <dbReference type="EMBL" id="JAD16854.1"/>
    </source>
</evidence>
<sequence>MTAGYLNLTARHRLRCTALQSNETNFN</sequence>
<reference evidence="1" key="1">
    <citation type="submission" date="2014-09" db="EMBL/GenBank/DDBJ databases">
        <authorList>
            <person name="Magalhaes I.L.F."/>
            <person name="Oliveira U."/>
            <person name="Santos F.R."/>
            <person name="Vidigal T.H.D.A."/>
            <person name="Brescovit A.D."/>
            <person name="Santos A.J."/>
        </authorList>
    </citation>
    <scope>NUCLEOTIDE SEQUENCE</scope>
    <source>
        <tissue evidence="1">Shoot tissue taken approximately 20 cm above the soil surface</tissue>
    </source>
</reference>
<name>A0A0A8XS97_ARUDO</name>
<dbReference type="AlphaFoldDB" id="A0A0A8XS97"/>
<dbReference type="EMBL" id="GBRH01281041">
    <property type="protein sequence ID" value="JAD16854.1"/>
    <property type="molecule type" value="Transcribed_RNA"/>
</dbReference>
<proteinExistence type="predicted"/>
<reference evidence="1" key="2">
    <citation type="journal article" date="2015" name="Data Brief">
        <title>Shoot transcriptome of the giant reed, Arundo donax.</title>
        <authorList>
            <person name="Barrero R.A."/>
            <person name="Guerrero F.D."/>
            <person name="Moolhuijzen P."/>
            <person name="Goolsby J.A."/>
            <person name="Tidwell J."/>
            <person name="Bellgard S.E."/>
            <person name="Bellgard M.I."/>
        </authorList>
    </citation>
    <scope>NUCLEOTIDE SEQUENCE</scope>
    <source>
        <tissue evidence="1">Shoot tissue taken approximately 20 cm above the soil surface</tissue>
    </source>
</reference>
<accession>A0A0A8XS97</accession>
<organism evidence="1">
    <name type="scientific">Arundo donax</name>
    <name type="common">Giant reed</name>
    <name type="synonym">Donax arundinaceus</name>
    <dbReference type="NCBI Taxonomy" id="35708"/>
    <lineage>
        <taxon>Eukaryota</taxon>
        <taxon>Viridiplantae</taxon>
        <taxon>Streptophyta</taxon>
        <taxon>Embryophyta</taxon>
        <taxon>Tracheophyta</taxon>
        <taxon>Spermatophyta</taxon>
        <taxon>Magnoliopsida</taxon>
        <taxon>Liliopsida</taxon>
        <taxon>Poales</taxon>
        <taxon>Poaceae</taxon>
        <taxon>PACMAD clade</taxon>
        <taxon>Arundinoideae</taxon>
        <taxon>Arundineae</taxon>
        <taxon>Arundo</taxon>
    </lineage>
</organism>